<keyword evidence="2" id="KW-0805">Transcription regulation</keyword>
<dbReference type="Pfam" id="PF04082">
    <property type="entry name" value="Fungal_trans"/>
    <property type="match status" value="1"/>
</dbReference>
<dbReference type="EMBL" id="JPOX01000019">
    <property type="protein sequence ID" value="KFX46444.1"/>
    <property type="molecule type" value="Genomic_DNA"/>
</dbReference>
<dbReference type="CDD" id="cd12148">
    <property type="entry name" value="fungal_TF_MHR"/>
    <property type="match status" value="1"/>
</dbReference>
<comment type="caution">
    <text evidence="7">The sequence shown here is derived from an EMBL/GenBank/DDBJ whole genome shotgun (WGS) entry which is preliminary data.</text>
</comment>
<keyword evidence="4" id="KW-0804">Transcription</keyword>
<evidence type="ECO:0000256" key="2">
    <source>
        <dbReference type="ARBA" id="ARBA00023015"/>
    </source>
</evidence>
<dbReference type="InterPro" id="IPR007219">
    <property type="entry name" value="XnlR_reg_dom"/>
</dbReference>
<evidence type="ECO:0000256" key="1">
    <source>
        <dbReference type="ARBA" id="ARBA00022833"/>
    </source>
</evidence>
<keyword evidence="5" id="KW-0539">Nucleus</keyword>
<dbReference type="AlphaFoldDB" id="A0A093V8Y3"/>
<reference evidence="7" key="1">
    <citation type="journal article" date="2014" name="PLoS Genet.">
        <title>Signature Gene Expression Reveals Novel Clues to the Molecular Mechanisms of Dimorphic Transition in Penicillium marneffei.</title>
        <authorList>
            <person name="Yang E."/>
            <person name="Wang G."/>
            <person name="Cai J."/>
            <person name="Woo P.C."/>
            <person name="Lau S.K."/>
            <person name="Yuen K.-Y."/>
            <person name="Chow W.-N."/>
            <person name="Lin X."/>
        </authorList>
    </citation>
    <scope>NUCLEOTIDE SEQUENCE [LARGE SCALE GENOMIC DNA]</scope>
    <source>
        <strain evidence="7">PM1</strain>
    </source>
</reference>
<dbReference type="HOGENOM" id="CLU_006123_2_0_1"/>
<sequence>MPHGQHHPQWFFLSSVSGSAMFMPRVDRSPVLPGRSLNEHTALRRNLFAELIRQFHPRTLPDFHHTFDDALTAFVITSIGPSEKSVESSLQYWLTFLKFIVQKLDLHMDVPHLCEDDKEERRRLWWATYIIDRHSSLSFNSRPLITDHECHQLPTPRSDSIWDQTGSLTAAKDDMNYGTDILKILGEILEYHFLCGSATFNQSADYLLSVRRNIEGNLGLWFISFQSLVEPDFAKLAEVQGEAPALRDEPQIAYYALHLYHCMHILLYGPMDIVVMYEDLKWQASSEFVAACEHANACAKSCFIFLILAQKLGRQSDDLIISNCAINLEVLDKFILTTNMDYQHDFAKLLRKVLSDLIQHPTSKEPELEEAAQSSLDPEMLRYRWIPGFKGLVPNPDLVE</sequence>
<dbReference type="InterPro" id="IPR051439">
    <property type="entry name" value="XlnR/Xlr1"/>
</dbReference>
<keyword evidence="3" id="KW-0238">DNA-binding</keyword>
<dbReference type="GO" id="GO:0006351">
    <property type="term" value="P:DNA-templated transcription"/>
    <property type="evidence" value="ECO:0007669"/>
    <property type="project" value="InterPro"/>
</dbReference>
<evidence type="ECO:0000256" key="3">
    <source>
        <dbReference type="ARBA" id="ARBA00023125"/>
    </source>
</evidence>
<name>A0A093V8Y3_TALMA</name>
<evidence type="ECO:0000259" key="6">
    <source>
        <dbReference type="SMART" id="SM00906"/>
    </source>
</evidence>
<dbReference type="GO" id="GO:0003677">
    <property type="term" value="F:DNA binding"/>
    <property type="evidence" value="ECO:0007669"/>
    <property type="project" value="UniProtKB-KW"/>
</dbReference>
<keyword evidence="1" id="KW-0862">Zinc</keyword>
<protein>
    <submittedName>
        <fullName evidence="7">Xylanolytic transcriptional activator xlnR</fullName>
    </submittedName>
</protein>
<dbReference type="PANTHER" id="PTHR47663">
    <property type="entry name" value="XYLANOLYTIC TRANSCRIPTIONAL ACTIVATOR XLNR-RELATED"/>
    <property type="match status" value="1"/>
</dbReference>
<dbReference type="SMART" id="SM00906">
    <property type="entry name" value="Fungal_trans"/>
    <property type="match status" value="1"/>
</dbReference>
<accession>A0A093V8Y3</accession>
<evidence type="ECO:0000313" key="7">
    <source>
        <dbReference type="EMBL" id="KFX46444.1"/>
    </source>
</evidence>
<organism evidence="7">
    <name type="scientific">Talaromyces marneffei PM1</name>
    <dbReference type="NCBI Taxonomy" id="1077442"/>
    <lineage>
        <taxon>Eukaryota</taxon>
        <taxon>Fungi</taxon>
        <taxon>Dikarya</taxon>
        <taxon>Ascomycota</taxon>
        <taxon>Pezizomycotina</taxon>
        <taxon>Eurotiomycetes</taxon>
        <taxon>Eurotiomycetidae</taxon>
        <taxon>Eurotiales</taxon>
        <taxon>Trichocomaceae</taxon>
        <taxon>Talaromyces</taxon>
        <taxon>Talaromyces sect. Talaromyces</taxon>
    </lineage>
</organism>
<feature type="domain" description="Xylanolytic transcriptional activator regulatory" evidence="6">
    <location>
        <begin position="9"/>
        <end position="160"/>
    </location>
</feature>
<gene>
    <name evidence="7" type="ORF">GQ26_0191670</name>
</gene>
<dbReference type="GO" id="GO:0008270">
    <property type="term" value="F:zinc ion binding"/>
    <property type="evidence" value="ECO:0007669"/>
    <property type="project" value="InterPro"/>
</dbReference>
<proteinExistence type="predicted"/>
<evidence type="ECO:0000256" key="5">
    <source>
        <dbReference type="ARBA" id="ARBA00023242"/>
    </source>
</evidence>
<evidence type="ECO:0000256" key="4">
    <source>
        <dbReference type="ARBA" id="ARBA00023163"/>
    </source>
</evidence>
<dbReference type="PANTHER" id="PTHR47663:SF1">
    <property type="entry name" value="XYLANOLYTIC TRANSCRIPTIONAL ACTIVATOR XLNR-RELATED"/>
    <property type="match status" value="1"/>
</dbReference>